<organism evidence="1 2">
    <name type="scientific">Acidiplasma cupricumulans</name>
    <dbReference type="NCBI Taxonomy" id="312540"/>
    <lineage>
        <taxon>Archaea</taxon>
        <taxon>Methanobacteriati</taxon>
        <taxon>Thermoplasmatota</taxon>
        <taxon>Thermoplasmata</taxon>
        <taxon>Thermoplasmatales</taxon>
        <taxon>Ferroplasmaceae</taxon>
        <taxon>Acidiplasma</taxon>
    </lineage>
</organism>
<reference evidence="1 2" key="1">
    <citation type="submission" date="2015-09" db="EMBL/GenBank/DDBJ databases">
        <title>Heavy metals and arsenic resistance mechanisms in polyextremophilic archaea of the family Ferroplasmaceae.</title>
        <authorList>
            <person name="Bulaev A.G."/>
            <person name="Kanygina A.V."/>
        </authorList>
    </citation>
    <scope>NUCLEOTIDE SEQUENCE [LARGE SCALE GENOMIC DNA]</scope>
    <source>
        <strain evidence="1 2">BH2</strain>
    </source>
</reference>
<sequence length="273" mass="31968">MHVSPFDNFMHIRPEGHFLEAVKSFKNAGGASFNLVNFPEGTYGKNHYIDLYEKTLRVGKSIRNLGINIIITLGPYPADYLHFQQKELNPVDEMKNGIDIAVKLINDGRADALGEIGYPHFNVDNYIYEDSEKIMIYAMEKCRDYDIPLIMHTEDMDQNKYKKLENLARKYYRTDRVLKHHANPQDLSIDNSILKSLVASRQNTRAGVESKKDFLLESDYTDQIEKPDKVIPPYSVPKRAEMIKNIYDNYEDILFRIFNEIPYKFYKKDFFLE</sequence>
<dbReference type="EMBL" id="LKBH01000031">
    <property type="protein sequence ID" value="KQB36410.1"/>
    <property type="molecule type" value="Genomic_DNA"/>
</dbReference>
<name>A0A0Q1B840_9ARCH</name>
<dbReference type="InterPro" id="IPR001130">
    <property type="entry name" value="TatD-like"/>
</dbReference>
<evidence type="ECO:0000313" key="2">
    <source>
        <dbReference type="Proteomes" id="UP000050301"/>
    </source>
</evidence>
<dbReference type="Proteomes" id="UP000050301">
    <property type="component" value="Unassembled WGS sequence"/>
</dbReference>
<dbReference type="InterPro" id="IPR011589">
    <property type="entry name" value="UCP004961"/>
</dbReference>
<dbReference type="RefSeq" id="WP_055040782.1">
    <property type="nucleotide sequence ID" value="NZ_LKBH01000031.1"/>
</dbReference>
<dbReference type="InParanoid" id="A0A0Q1B840"/>
<proteinExistence type="predicted"/>
<dbReference type="SUPFAM" id="SSF51556">
    <property type="entry name" value="Metallo-dependent hydrolases"/>
    <property type="match status" value="1"/>
</dbReference>
<dbReference type="GO" id="GO:0016788">
    <property type="term" value="F:hydrolase activity, acting on ester bonds"/>
    <property type="evidence" value="ECO:0007669"/>
    <property type="project" value="InterPro"/>
</dbReference>
<dbReference type="AlphaFoldDB" id="A0A0Q1B840"/>
<dbReference type="Pfam" id="PF01026">
    <property type="entry name" value="TatD_DNase"/>
    <property type="match status" value="1"/>
</dbReference>
<dbReference type="PANTHER" id="PTHR42206">
    <property type="entry name" value="METAL-DEPENDENT HYDROLASE-RELATED"/>
    <property type="match status" value="1"/>
</dbReference>
<evidence type="ECO:0000313" key="1">
    <source>
        <dbReference type="EMBL" id="KQB36410.1"/>
    </source>
</evidence>
<dbReference type="PIRSF" id="PIRSF004961">
    <property type="entry name" value="UCP004961_TatD"/>
    <property type="match status" value="1"/>
</dbReference>
<gene>
    <name evidence="1" type="ORF">AOG55_04165</name>
</gene>
<accession>A0A0Q1B840</accession>
<keyword evidence="2" id="KW-1185">Reference proteome</keyword>
<dbReference type="Gene3D" id="3.20.20.140">
    <property type="entry name" value="Metal-dependent hydrolases"/>
    <property type="match status" value="1"/>
</dbReference>
<dbReference type="PANTHER" id="PTHR42206:SF1">
    <property type="entry name" value="METAL-DEPENDENT HYDROLASE"/>
    <property type="match status" value="1"/>
</dbReference>
<comment type="caution">
    <text evidence="1">The sequence shown here is derived from an EMBL/GenBank/DDBJ whole genome shotgun (WGS) entry which is preliminary data.</text>
</comment>
<dbReference type="InterPro" id="IPR032466">
    <property type="entry name" value="Metal_Hydrolase"/>
</dbReference>
<protein>
    <submittedName>
        <fullName evidence="1">Molybdenum cofactor biosynthesis protein MoaA</fullName>
    </submittedName>
</protein>